<keyword evidence="2" id="KW-1185">Reference proteome</keyword>
<dbReference type="Proteomes" id="UP000696413">
    <property type="component" value="Unassembled WGS sequence"/>
</dbReference>
<name>A0ABS6HVL7_MYCGD</name>
<dbReference type="InterPro" id="IPR022534">
    <property type="entry name" value="DUF2563"/>
</dbReference>
<proteinExistence type="predicted"/>
<reference evidence="1 2" key="1">
    <citation type="submission" date="2021-05" db="EMBL/GenBank/DDBJ databases">
        <title>Draft Genome Sequences of Clinical Respiratory Isolates of Mycobacterium goodii Recovered in Ireland.</title>
        <authorList>
            <person name="Flanagan P.R."/>
            <person name="Mok S."/>
            <person name="Roycroft E."/>
            <person name="Rogers T.R."/>
            <person name="Fitzgibbon M."/>
        </authorList>
    </citation>
    <scope>NUCLEOTIDE SEQUENCE [LARGE SCALE GENOMIC DNA]</scope>
    <source>
        <strain evidence="1 2">14IE55</strain>
    </source>
</reference>
<comment type="caution">
    <text evidence="1">The sequence shown here is derived from an EMBL/GenBank/DDBJ whole genome shotgun (WGS) entry which is preliminary data.</text>
</comment>
<accession>A0ABS6HVL7</accession>
<evidence type="ECO:0000313" key="1">
    <source>
        <dbReference type="EMBL" id="MBU8825412.1"/>
    </source>
</evidence>
<dbReference type="EMBL" id="JAHBOM010000016">
    <property type="protein sequence ID" value="MBU8825412.1"/>
    <property type="molecule type" value="Genomic_DNA"/>
</dbReference>
<evidence type="ECO:0000313" key="2">
    <source>
        <dbReference type="Proteomes" id="UP000696413"/>
    </source>
</evidence>
<sequence length="155" mass="17243">MFVDSALLRCGAEFSRSAAATAQDGADQFSRTPLPAKIFGDFDEADHFHQTLTQAHEAHAAAMQQHGDTLNELSSKADTAASIFDREDEERAVALHAARLPSTDATAISKQGGIDRRCRRGSVAIKRDHSKRCARRNQRLGIGFLQGWRMRWKHR</sequence>
<organism evidence="1 2">
    <name type="scientific">Mycolicibacterium goodii</name>
    <name type="common">Mycobacterium goodii</name>
    <dbReference type="NCBI Taxonomy" id="134601"/>
    <lineage>
        <taxon>Bacteria</taxon>
        <taxon>Bacillati</taxon>
        <taxon>Actinomycetota</taxon>
        <taxon>Actinomycetes</taxon>
        <taxon>Mycobacteriales</taxon>
        <taxon>Mycobacteriaceae</taxon>
        <taxon>Mycolicibacterium</taxon>
    </lineage>
</organism>
<gene>
    <name evidence="1" type="ORF">KL859_21380</name>
</gene>
<protein>
    <submittedName>
        <fullName evidence="1">DUF2563 family protein</fullName>
    </submittedName>
</protein>
<dbReference type="Pfam" id="PF10817">
    <property type="entry name" value="DUF2563"/>
    <property type="match status" value="1"/>
</dbReference>